<dbReference type="NCBIfam" id="TIGR00512">
    <property type="entry name" value="salvage_mtnA"/>
    <property type="match status" value="1"/>
</dbReference>
<keyword evidence="2" id="KW-0486">Methionine biosynthesis</keyword>
<evidence type="ECO:0000256" key="2">
    <source>
        <dbReference type="HAMAP-Rule" id="MF_01678"/>
    </source>
</evidence>
<feature type="active site" description="Proton donor" evidence="2">
    <location>
        <position position="238"/>
    </location>
</feature>
<dbReference type="Gene3D" id="1.20.120.420">
    <property type="entry name" value="translation initiation factor eif-2b, domain 1"/>
    <property type="match status" value="1"/>
</dbReference>
<feature type="binding site" evidence="2">
    <location>
        <position position="197"/>
    </location>
    <ligand>
        <name>substrate</name>
    </ligand>
</feature>
<feature type="binding site" evidence="2">
    <location>
        <begin position="44"/>
        <end position="46"/>
    </location>
    <ligand>
        <name>substrate</name>
    </ligand>
</feature>
<dbReference type="EC" id="5.3.1.23" evidence="2"/>
<dbReference type="GO" id="GO:0019509">
    <property type="term" value="P:L-methionine salvage from methylthioadenosine"/>
    <property type="evidence" value="ECO:0007669"/>
    <property type="project" value="UniProtKB-UniRule"/>
</dbReference>
<dbReference type="InterPro" id="IPR042529">
    <property type="entry name" value="IF_2B-like_C"/>
</dbReference>
<comment type="caution">
    <text evidence="3">The sequence shown here is derived from an EMBL/GenBank/DDBJ whole genome shotgun (WGS) entry which is preliminary data.</text>
</comment>
<evidence type="ECO:0000313" key="3">
    <source>
        <dbReference type="EMBL" id="PIZ16560.1"/>
    </source>
</evidence>
<comment type="function">
    <text evidence="2">Catalyzes the interconversion of methylthioribose-1-phosphate (MTR-1-P) into methylthioribulose-1-phosphate (MTRu-1-P).</text>
</comment>
<dbReference type="EMBL" id="PFMR01000179">
    <property type="protein sequence ID" value="PIZ16560.1"/>
    <property type="molecule type" value="Genomic_DNA"/>
</dbReference>
<dbReference type="InterPro" id="IPR011559">
    <property type="entry name" value="Initiation_fac_2B_a/b/d"/>
</dbReference>
<dbReference type="UniPathway" id="UPA00904">
    <property type="reaction ID" value="UER00874"/>
</dbReference>
<feature type="site" description="Transition state stabilizer" evidence="2">
    <location>
        <position position="158"/>
    </location>
</feature>
<dbReference type="Gene3D" id="3.40.50.10470">
    <property type="entry name" value="Translation initiation factor eif-2b, domain 2"/>
    <property type="match status" value="1"/>
</dbReference>
<protein>
    <recommendedName>
        <fullName evidence="2">Methylthioribose-1-phosphate isomerase</fullName>
        <shortName evidence="2">M1Pi</shortName>
        <shortName evidence="2">MTR-1-P isomerase</shortName>
        <ecNumber evidence="2">5.3.1.23</ecNumber>
    </recommendedName>
    <alternativeName>
        <fullName evidence="2">S-methyl-5-thioribose-1-phosphate isomerase</fullName>
    </alternativeName>
</protein>
<evidence type="ECO:0000256" key="1">
    <source>
        <dbReference type="ARBA" id="ARBA00023235"/>
    </source>
</evidence>
<feature type="binding site" evidence="2">
    <location>
        <begin position="248"/>
        <end position="249"/>
    </location>
    <ligand>
        <name>substrate</name>
    </ligand>
</feature>
<dbReference type="PANTHER" id="PTHR43475:SF1">
    <property type="entry name" value="METHYLTHIORIBOSE-1-PHOSPHATE ISOMERASE"/>
    <property type="match status" value="1"/>
</dbReference>
<comment type="pathway">
    <text evidence="2">Amino-acid biosynthesis; L-methionine biosynthesis via salvage pathway; L-methionine from S-methyl-5-thio-alpha-D-ribose 1-phosphate: step 1/6.</text>
</comment>
<comment type="catalytic activity">
    <reaction evidence="2">
        <text>5-(methylsulfanyl)-alpha-D-ribose 1-phosphate = 5-(methylsulfanyl)-D-ribulose 1-phosphate</text>
        <dbReference type="Rhea" id="RHEA:19989"/>
        <dbReference type="ChEBI" id="CHEBI:58533"/>
        <dbReference type="ChEBI" id="CHEBI:58548"/>
        <dbReference type="EC" id="5.3.1.23"/>
    </reaction>
</comment>
<dbReference type="NCBIfam" id="TIGR00524">
    <property type="entry name" value="eIF-2B_rel"/>
    <property type="match status" value="1"/>
</dbReference>
<feature type="binding site" evidence="2">
    <location>
        <position position="90"/>
    </location>
    <ligand>
        <name>substrate</name>
    </ligand>
</feature>
<dbReference type="AlphaFoldDB" id="A0A2M7SAP3"/>
<sequence>MKTIEWADGKIRLIDQTLLPLKEKYIYCRTVKDVWRAIKILQVRGAPAIGIAGAMGAVLGVWNVSDKRINGSRGLRGKLNENIKYLASSRPTAENLFWALRRIRDCAAKNKSLNIPALKKVLLAEALKIQKEDDAMCRAIGKHGARLIKKGCTILTHCNAGGLATSGFGTALAVIYTAHSQGKKVKVFADETRPLLQGARLTSWELKKAGVDVTLICDTMTGKVMSEGKIDCVVVGADRIAANGDAANKIGTYQVAVLARFHKIPFYVAAPSSTFDLKLRNGKGIPIEERDPREVRQVFGRKTAPQDVKVYNPAFDVTPAELITGIITEKGVLYPPFRRSIRKKIKD</sequence>
<comment type="similarity">
    <text evidence="2">Belongs to the EIF-2B alpha/beta/delta subunits family. MtnA subfamily.</text>
</comment>
<dbReference type="GO" id="GO:0046523">
    <property type="term" value="F:S-methyl-5-thioribose-1-phosphate isomerase activity"/>
    <property type="evidence" value="ECO:0007669"/>
    <property type="project" value="UniProtKB-UniRule"/>
</dbReference>
<gene>
    <name evidence="2 3" type="primary">mtnA</name>
    <name evidence="3" type="ORF">COY52_06675</name>
</gene>
<dbReference type="Pfam" id="PF01008">
    <property type="entry name" value="IF-2B"/>
    <property type="match status" value="1"/>
</dbReference>
<dbReference type="PANTHER" id="PTHR43475">
    <property type="entry name" value="METHYLTHIORIBOSE-1-PHOSPHATE ISOMERASE"/>
    <property type="match status" value="1"/>
</dbReference>
<dbReference type="InterPro" id="IPR037171">
    <property type="entry name" value="NagB/RpiA_transferase-like"/>
</dbReference>
<evidence type="ECO:0000313" key="4">
    <source>
        <dbReference type="Proteomes" id="UP000229307"/>
    </source>
</evidence>
<dbReference type="InterPro" id="IPR005251">
    <property type="entry name" value="IF-M1Pi"/>
</dbReference>
<dbReference type="Proteomes" id="UP000229307">
    <property type="component" value="Unassembled WGS sequence"/>
</dbReference>
<dbReference type="InterPro" id="IPR000649">
    <property type="entry name" value="IF-2B-related"/>
</dbReference>
<name>A0A2M7SAP3_9BACT</name>
<keyword evidence="1 2" id="KW-0413">Isomerase</keyword>
<dbReference type="SUPFAM" id="SSF100950">
    <property type="entry name" value="NagB/RpiA/CoA transferase-like"/>
    <property type="match status" value="1"/>
</dbReference>
<organism evidence="3 4">
    <name type="scientific">Candidatus Desantisbacteria bacterium CG_4_10_14_0_8_um_filter_48_22</name>
    <dbReference type="NCBI Taxonomy" id="1974543"/>
    <lineage>
        <taxon>Bacteria</taxon>
        <taxon>Candidatus Desantisiibacteriota</taxon>
    </lineage>
</organism>
<proteinExistence type="inferred from homology"/>
<reference evidence="4" key="1">
    <citation type="submission" date="2017-09" db="EMBL/GenBank/DDBJ databases">
        <title>Depth-based differentiation of microbial function through sediment-hosted aquifers and enrichment of novel symbionts in the deep terrestrial subsurface.</title>
        <authorList>
            <person name="Probst A.J."/>
            <person name="Ladd B."/>
            <person name="Jarett J.K."/>
            <person name="Geller-Mcgrath D.E."/>
            <person name="Sieber C.M.K."/>
            <person name="Emerson J.B."/>
            <person name="Anantharaman K."/>
            <person name="Thomas B.C."/>
            <person name="Malmstrom R."/>
            <person name="Stieglmeier M."/>
            <person name="Klingl A."/>
            <person name="Woyke T."/>
            <person name="Ryan C.M."/>
            <person name="Banfield J.F."/>
        </authorList>
    </citation>
    <scope>NUCLEOTIDE SEQUENCE [LARGE SCALE GENOMIC DNA]</scope>
</reference>
<dbReference type="HAMAP" id="MF_01678">
    <property type="entry name" value="Salvage_MtnA"/>
    <property type="match status" value="1"/>
</dbReference>
<keyword evidence="2" id="KW-0028">Amino-acid biosynthesis</keyword>
<accession>A0A2M7SAP3</accession>
<dbReference type="InterPro" id="IPR027363">
    <property type="entry name" value="M1Pi_N"/>
</dbReference>
<dbReference type="FunFam" id="1.20.120.420:FF:000003">
    <property type="entry name" value="Methylthioribose-1-phosphate isomerase"/>
    <property type="match status" value="1"/>
</dbReference>
<dbReference type="NCBIfam" id="NF004326">
    <property type="entry name" value="PRK05720.1"/>
    <property type="match status" value="1"/>
</dbReference>
<dbReference type="FunFam" id="3.40.50.10470:FF:000006">
    <property type="entry name" value="Methylthioribose-1-phosphate isomerase"/>
    <property type="match status" value="1"/>
</dbReference>